<evidence type="ECO:0000313" key="3">
    <source>
        <dbReference type="Proteomes" id="UP001302126"/>
    </source>
</evidence>
<protein>
    <recommendedName>
        <fullName evidence="1">Clr5 domain-containing protein</fullName>
    </recommendedName>
</protein>
<gene>
    <name evidence="2" type="ORF">QBC35DRAFT_395302</name>
</gene>
<dbReference type="EMBL" id="MU864613">
    <property type="protein sequence ID" value="KAK4182764.1"/>
    <property type="molecule type" value="Genomic_DNA"/>
</dbReference>
<name>A0AAN6WIJ6_9PEZI</name>
<organism evidence="2 3">
    <name type="scientific">Podospora australis</name>
    <dbReference type="NCBI Taxonomy" id="1536484"/>
    <lineage>
        <taxon>Eukaryota</taxon>
        <taxon>Fungi</taxon>
        <taxon>Dikarya</taxon>
        <taxon>Ascomycota</taxon>
        <taxon>Pezizomycotina</taxon>
        <taxon>Sordariomycetes</taxon>
        <taxon>Sordariomycetidae</taxon>
        <taxon>Sordariales</taxon>
        <taxon>Podosporaceae</taxon>
        <taxon>Podospora</taxon>
    </lineage>
</organism>
<dbReference type="Proteomes" id="UP001302126">
    <property type="component" value="Unassembled WGS sequence"/>
</dbReference>
<dbReference type="AlphaFoldDB" id="A0AAN6WIJ6"/>
<comment type="caution">
    <text evidence="2">The sequence shown here is derived from an EMBL/GenBank/DDBJ whole genome shotgun (WGS) entry which is preliminary data.</text>
</comment>
<evidence type="ECO:0000313" key="2">
    <source>
        <dbReference type="EMBL" id="KAK4182764.1"/>
    </source>
</evidence>
<dbReference type="Pfam" id="PF14420">
    <property type="entry name" value="Clr5"/>
    <property type="match status" value="1"/>
</dbReference>
<dbReference type="InterPro" id="IPR025676">
    <property type="entry name" value="Clr5_dom"/>
</dbReference>
<evidence type="ECO:0000259" key="1">
    <source>
        <dbReference type="Pfam" id="PF14420"/>
    </source>
</evidence>
<sequence length="215" mass="25013">QQTRDLDTMPNDKSQKEDDWARWKDIIHDLYITKEKPLEGEQGVIQFMKLHHDFRKTKAQYTKKFQIWKFKKNITKVPTNSWQALCYKVEKRAKAGVQSLVYYENRPVPLERIRRTGYLSTDQQLSWDRGESFNYFVFNGPPADMRKEPFPALPAGFTIVSDGQEELSDLGHGDVHALCMTKVSAIDPENRPQSGVFLKSSRNWNMTLRSSPSNL</sequence>
<reference evidence="2" key="1">
    <citation type="journal article" date="2023" name="Mol. Phylogenet. Evol.">
        <title>Genome-scale phylogeny and comparative genomics of the fungal order Sordariales.</title>
        <authorList>
            <person name="Hensen N."/>
            <person name="Bonometti L."/>
            <person name="Westerberg I."/>
            <person name="Brannstrom I.O."/>
            <person name="Guillou S."/>
            <person name="Cros-Aarteil S."/>
            <person name="Calhoun S."/>
            <person name="Haridas S."/>
            <person name="Kuo A."/>
            <person name="Mondo S."/>
            <person name="Pangilinan J."/>
            <person name="Riley R."/>
            <person name="LaButti K."/>
            <person name="Andreopoulos B."/>
            <person name="Lipzen A."/>
            <person name="Chen C."/>
            <person name="Yan M."/>
            <person name="Daum C."/>
            <person name="Ng V."/>
            <person name="Clum A."/>
            <person name="Steindorff A."/>
            <person name="Ohm R.A."/>
            <person name="Martin F."/>
            <person name="Silar P."/>
            <person name="Natvig D.O."/>
            <person name="Lalanne C."/>
            <person name="Gautier V."/>
            <person name="Ament-Velasquez S.L."/>
            <person name="Kruys A."/>
            <person name="Hutchinson M.I."/>
            <person name="Powell A.J."/>
            <person name="Barry K."/>
            <person name="Miller A.N."/>
            <person name="Grigoriev I.V."/>
            <person name="Debuchy R."/>
            <person name="Gladieux P."/>
            <person name="Hiltunen Thoren M."/>
            <person name="Johannesson H."/>
        </authorList>
    </citation>
    <scope>NUCLEOTIDE SEQUENCE</scope>
    <source>
        <strain evidence="2">PSN309</strain>
    </source>
</reference>
<feature type="domain" description="Clr5" evidence="1">
    <location>
        <begin position="17"/>
        <end position="72"/>
    </location>
</feature>
<dbReference type="PANTHER" id="PTHR38788">
    <property type="entry name" value="CLR5 DOMAIN-CONTAINING PROTEIN"/>
    <property type="match status" value="1"/>
</dbReference>
<accession>A0AAN6WIJ6</accession>
<dbReference type="PANTHER" id="PTHR38788:SF3">
    <property type="entry name" value="CLR5 DOMAIN-CONTAINING PROTEIN"/>
    <property type="match status" value="1"/>
</dbReference>
<feature type="non-terminal residue" evidence="2">
    <location>
        <position position="1"/>
    </location>
</feature>
<proteinExistence type="predicted"/>
<keyword evidence="3" id="KW-1185">Reference proteome</keyword>
<reference evidence="2" key="2">
    <citation type="submission" date="2023-05" db="EMBL/GenBank/DDBJ databases">
        <authorList>
            <consortium name="Lawrence Berkeley National Laboratory"/>
            <person name="Steindorff A."/>
            <person name="Hensen N."/>
            <person name="Bonometti L."/>
            <person name="Westerberg I."/>
            <person name="Brannstrom I.O."/>
            <person name="Guillou S."/>
            <person name="Cros-Aarteil S."/>
            <person name="Calhoun S."/>
            <person name="Haridas S."/>
            <person name="Kuo A."/>
            <person name="Mondo S."/>
            <person name="Pangilinan J."/>
            <person name="Riley R."/>
            <person name="Labutti K."/>
            <person name="Andreopoulos B."/>
            <person name="Lipzen A."/>
            <person name="Chen C."/>
            <person name="Yanf M."/>
            <person name="Daum C."/>
            <person name="Ng V."/>
            <person name="Clum A."/>
            <person name="Ohm R."/>
            <person name="Martin F."/>
            <person name="Silar P."/>
            <person name="Natvig D."/>
            <person name="Lalanne C."/>
            <person name="Gautier V."/>
            <person name="Ament-Velasquez S.L."/>
            <person name="Kruys A."/>
            <person name="Hutchinson M.I."/>
            <person name="Powell A.J."/>
            <person name="Barry K."/>
            <person name="Miller A.N."/>
            <person name="Grigoriev I.V."/>
            <person name="Debuchy R."/>
            <person name="Gladieux P."/>
            <person name="Thoren M.H."/>
            <person name="Johannesson H."/>
        </authorList>
    </citation>
    <scope>NUCLEOTIDE SEQUENCE</scope>
    <source>
        <strain evidence="2">PSN309</strain>
    </source>
</reference>